<dbReference type="PANTHER" id="PTHR30349:SF41">
    <property type="entry name" value="INTEGRASE_RECOMBINASE PROTEIN MJ0367-RELATED"/>
    <property type="match status" value="1"/>
</dbReference>
<feature type="domain" description="Core-binding (CB)" evidence="6">
    <location>
        <begin position="1"/>
        <end position="78"/>
    </location>
</feature>
<name>A0A0P6X8J4_9CHLR</name>
<dbReference type="EMBL" id="LGHJ01000011">
    <property type="protein sequence ID" value="KPL76603.1"/>
    <property type="molecule type" value="Genomic_DNA"/>
</dbReference>
<keyword evidence="3" id="KW-0233">DNA recombination</keyword>
<keyword evidence="8" id="KW-1185">Reference proteome</keyword>
<dbReference type="GO" id="GO:0003677">
    <property type="term" value="F:DNA binding"/>
    <property type="evidence" value="ECO:0007669"/>
    <property type="project" value="UniProtKB-UniRule"/>
</dbReference>
<dbReference type="Gene3D" id="1.10.443.10">
    <property type="entry name" value="Intergrase catalytic core"/>
    <property type="match status" value="1"/>
</dbReference>
<dbReference type="SUPFAM" id="SSF56349">
    <property type="entry name" value="DNA breaking-rejoining enzymes"/>
    <property type="match status" value="1"/>
</dbReference>
<reference evidence="7 8" key="1">
    <citation type="submission" date="2015-07" db="EMBL/GenBank/DDBJ databases">
        <title>Draft genome of Bellilinea caldifistulae DSM 17877.</title>
        <authorList>
            <person name="Hemp J."/>
            <person name="Ward L.M."/>
            <person name="Pace L.A."/>
            <person name="Fischer W.W."/>
        </authorList>
    </citation>
    <scope>NUCLEOTIDE SEQUENCE [LARGE SCALE GENOMIC DNA]</scope>
    <source>
        <strain evidence="7 8">GOMI-1</strain>
    </source>
</reference>
<dbReference type="InterPro" id="IPR044068">
    <property type="entry name" value="CB"/>
</dbReference>
<comment type="similarity">
    <text evidence="1">Belongs to the 'phage' integrase family.</text>
</comment>
<evidence type="ECO:0000256" key="3">
    <source>
        <dbReference type="ARBA" id="ARBA00023172"/>
    </source>
</evidence>
<gene>
    <name evidence="7" type="ORF">AC812_04580</name>
</gene>
<proteinExistence type="inferred from homology"/>
<dbReference type="Proteomes" id="UP000050514">
    <property type="component" value="Unassembled WGS sequence"/>
</dbReference>
<comment type="caution">
    <text evidence="7">The sequence shown here is derived from an EMBL/GenBank/DDBJ whole genome shotgun (WGS) entry which is preliminary data.</text>
</comment>
<evidence type="ECO:0000259" key="5">
    <source>
        <dbReference type="PROSITE" id="PS51898"/>
    </source>
</evidence>
<evidence type="ECO:0000313" key="7">
    <source>
        <dbReference type="EMBL" id="KPL76603.1"/>
    </source>
</evidence>
<evidence type="ECO:0000256" key="4">
    <source>
        <dbReference type="PROSITE-ProRule" id="PRU01248"/>
    </source>
</evidence>
<keyword evidence="2 4" id="KW-0238">DNA-binding</keyword>
<dbReference type="InterPro" id="IPR011010">
    <property type="entry name" value="DNA_brk_join_enz"/>
</dbReference>
<evidence type="ECO:0000259" key="6">
    <source>
        <dbReference type="PROSITE" id="PS51900"/>
    </source>
</evidence>
<evidence type="ECO:0000313" key="8">
    <source>
        <dbReference type="Proteomes" id="UP000050514"/>
    </source>
</evidence>
<evidence type="ECO:0008006" key="9">
    <source>
        <dbReference type="Google" id="ProtNLM"/>
    </source>
</evidence>
<evidence type="ECO:0000256" key="2">
    <source>
        <dbReference type="ARBA" id="ARBA00023125"/>
    </source>
</evidence>
<dbReference type="PANTHER" id="PTHR30349">
    <property type="entry name" value="PHAGE INTEGRASE-RELATED"/>
    <property type="match status" value="1"/>
</dbReference>
<dbReference type="STRING" id="360411.AC812_04580"/>
<dbReference type="Pfam" id="PF00589">
    <property type="entry name" value="Phage_integrase"/>
    <property type="match status" value="1"/>
</dbReference>
<dbReference type="OrthoDB" id="9795573at2"/>
<dbReference type="RefSeq" id="WP_061919640.1">
    <property type="nucleotide sequence ID" value="NZ_DF967971.1"/>
</dbReference>
<dbReference type="InterPro" id="IPR013762">
    <property type="entry name" value="Integrase-like_cat_sf"/>
</dbReference>
<evidence type="ECO:0000256" key="1">
    <source>
        <dbReference type="ARBA" id="ARBA00008857"/>
    </source>
</evidence>
<dbReference type="AlphaFoldDB" id="A0A0P6X8J4"/>
<accession>A0A0P6X8J4</accession>
<dbReference type="InterPro" id="IPR050090">
    <property type="entry name" value="Tyrosine_recombinase_XerCD"/>
</dbReference>
<feature type="domain" description="Tyr recombinase" evidence="5">
    <location>
        <begin position="94"/>
        <end position="263"/>
    </location>
</feature>
<dbReference type="PROSITE" id="PS51900">
    <property type="entry name" value="CB"/>
    <property type="match status" value="1"/>
</dbReference>
<dbReference type="PROSITE" id="PS51898">
    <property type="entry name" value="TYR_RECOMBINASE"/>
    <property type="match status" value="1"/>
</dbReference>
<dbReference type="CDD" id="cd00397">
    <property type="entry name" value="DNA_BRE_C"/>
    <property type="match status" value="1"/>
</dbReference>
<dbReference type="InterPro" id="IPR002104">
    <property type="entry name" value="Integrase_catalytic"/>
</dbReference>
<organism evidence="7 8">
    <name type="scientific">Bellilinea caldifistulae</name>
    <dbReference type="NCBI Taxonomy" id="360411"/>
    <lineage>
        <taxon>Bacteria</taxon>
        <taxon>Bacillati</taxon>
        <taxon>Chloroflexota</taxon>
        <taxon>Anaerolineae</taxon>
        <taxon>Anaerolineales</taxon>
        <taxon>Anaerolineaceae</taxon>
        <taxon>Bellilinea</taxon>
    </lineage>
</organism>
<sequence>MSTFTQYHTEMELFFAEKGFSSKTEEQYRAILKAFLERVDIESCTAIDLLSFLRSTGWGNSRQYVACGIIRQFVKWKIGDHPVLRVRIKREKTRPGRTLNEHQIRELFASFDLTTSKGCRDFAIASLALDTGLRVNEIVTINMKDLALEKREILVRVKGGRWERVFFSPLTKDALQKWIEYRNPQDERLFQVTRDGLRVIIRRWGEKIGIKLSPHDFRRTFAVMAIKAGAPSRLVQVAGRWSDIRMVEYYTRTIEAVDLGQYFPMVNLSVPMSQ</sequence>
<dbReference type="GO" id="GO:0006310">
    <property type="term" value="P:DNA recombination"/>
    <property type="evidence" value="ECO:0007669"/>
    <property type="project" value="UniProtKB-KW"/>
</dbReference>
<protein>
    <recommendedName>
        <fullName evidence="9">Tyr recombinase domain-containing protein</fullName>
    </recommendedName>
</protein>
<dbReference type="GO" id="GO:0015074">
    <property type="term" value="P:DNA integration"/>
    <property type="evidence" value="ECO:0007669"/>
    <property type="project" value="InterPro"/>
</dbReference>